<sequence length="427" mass="44486">MDIRAWAALSIFVGVIVAIASGKVKSTTATLLGASVMALSGLLSGDQIVAAIDHNTVGLLVGMMIVVGILSKCGVFQYIAVKAVKVTGGRGSLILWSISFITVILSAFLDNVTTILLVTPVVLSLCDLIGLKPLPFLMMESFASTIGGTGTLIGDPPNMIIGSIAGLSFNDFIRVMTPVALIVWGSVTLYLERCYRAELSAVNAEATARLNQVDESKLITDRRLMAKALLVIFFVLVAFVLQKQIDVEPSVSALTAAAVLLIITGVDDATIIRDEVGWTTIIYFVSLFVMGGGLRATGVITAMAHGIATLFSGSPLAMALGILWVSGIACVFINSAAFAAIFVYVVAEIASATGMPATPLYWALALGACLGGSGSYLGAAANAVMADLAVKNNVGISFGYFMRIGLRVVLISLVISSAAVYVICKLS</sequence>
<feature type="transmembrane region" description="Helical" evidence="8">
    <location>
        <begin position="115"/>
        <end position="131"/>
    </location>
</feature>
<protein>
    <submittedName>
        <fullName evidence="10">ArsB/NhaD family transporter</fullName>
    </submittedName>
</protein>
<evidence type="ECO:0000256" key="5">
    <source>
        <dbReference type="ARBA" id="ARBA00022692"/>
    </source>
</evidence>
<keyword evidence="3" id="KW-0813">Transport</keyword>
<feature type="domain" description="Citrate transporter-like" evidence="9">
    <location>
        <begin position="16"/>
        <end position="367"/>
    </location>
</feature>
<gene>
    <name evidence="10" type="ORF">FYJ74_00635</name>
</gene>
<evidence type="ECO:0000256" key="7">
    <source>
        <dbReference type="ARBA" id="ARBA00023136"/>
    </source>
</evidence>
<evidence type="ECO:0000256" key="2">
    <source>
        <dbReference type="ARBA" id="ARBA00009843"/>
    </source>
</evidence>
<dbReference type="PANTHER" id="PTHR43568">
    <property type="entry name" value="P PROTEIN"/>
    <property type="match status" value="1"/>
</dbReference>
<reference evidence="10 11" key="1">
    <citation type="submission" date="2019-08" db="EMBL/GenBank/DDBJ databases">
        <title>In-depth cultivation of the pig gut microbiome towards novel bacterial diversity and tailored functional studies.</title>
        <authorList>
            <person name="Wylensek D."/>
            <person name="Hitch T.C.A."/>
            <person name="Clavel T."/>
        </authorList>
    </citation>
    <scope>NUCLEOTIDE SEQUENCE [LARGE SCALE GENOMIC DNA]</scope>
    <source>
        <strain evidence="10 11">SM-530-WT-4B</strain>
    </source>
</reference>
<dbReference type="InterPro" id="IPR004680">
    <property type="entry name" value="Cit_transptr-like_dom"/>
</dbReference>
<proteinExistence type="inferred from homology"/>
<dbReference type="InterPro" id="IPR000802">
    <property type="entry name" value="Arsenical_pump_ArsB"/>
</dbReference>
<dbReference type="GO" id="GO:0005886">
    <property type="term" value="C:plasma membrane"/>
    <property type="evidence" value="ECO:0007669"/>
    <property type="project" value="UniProtKB-SubCell"/>
</dbReference>
<dbReference type="CDD" id="cd01116">
    <property type="entry name" value="P_permease"/>
    <property type="match status" value="1"/>
</dbReference>
<feature type="transmembrane region" description="Helical" evidence="8">
    <location>
        <begin position="404"/>
        <end position="424"/>
    </location>
</feature>
<dbReference type="EMBL" id="VUNH01000001">
    <property type="protein sequence ID" value="MST54565.1"/>
    <property type="molecule type" value="Genomic_DNA"/>
</dbReference>
<dbReference type="InterPro" id="IPR051475">
    <property type="entry name" value="Diverse_Ion_Transporter"/>
</dbReference>
<feature type="transmembrane region" description="Helical" evidence="8">
    <location>
        <begin position="58"/>
        <end position="81"/>
    </location>
</feature>
<dbReference type="RefSeq" id="WP_154527704.1">
    <property type="nucleotide sequence ID" value="NZ_VUNH01000001.1"/>
</dbReference>
<accession>A0A6L5Y8Z9</accession>
<dbReference type="PRINTS" id="PR00758">
    <property type="entry name" value="ARSENICPUMP"/>
</dbReference>
<evidence type="ECO:0000256" key="6">
    <source>
        <dbReference type="ARBA" id="ARBA00022989"/>
    </source>
</evidence>
<dbReference type="Proteomes" id="UP000473699">
    <property type="component" value="Unassembled WGS sequence"/>
</dbReference>
<evidence type="ECO:0000313" key="11">
    <source>
        <dbReference type="Proteomes" id="UP000473699"/>
    </source>
</evidence>
<comment type="subcellular location">
    <subcellularLocation>
        <location evidence="1">Cell membrane</location>
        <topology evidence="1">Multi-pass membrane protein</topology>
    </subcellularLocation>
</comment>
<feature type="transmembrane region" description="Helical" evidence="8">
    <location>
        <begin position="6"/>
        <end position="24"/>
    </location>
</feature>
<feature type="transmembrane region" description="Helical" evidence="8">
    <location>
        <begin position="251"/>
        <end position="269"/>
    </location>
</feature>
<feature type="transmembrane region" description="Helical" evidence="8">
    <location>
        <begin position="359"/>
        <end position="384"/>
    </location>
</feature>
<evidence type="ECO:0000259" key="9">
    <source>
        <dbReference type="Pfam" id="PF03600"/>
    </source>
</evidence>
<comment type="caution">
    <text evidence="10">The sequence shown here is derived from an EMBL/GenBank/DDBJ whole genome shotgun (WGS) entry which is preliminary data.</text>
</comment>
<name>A0A6L5Y8Z9_9BACT</name>
<dbReference type="GO" id="GO:0015105">
    <property type="term" value="F:arsenite transmembrane transporter activity"/>
    <property type="evidence" value="ECO:0007669"/>
    <property type="project" value="InterPro"/>
</dbReference>
<dbReference type="PANTHER" id="PTHR43568:SF1">
    <property type="entry name" value="P PROTEIN"/>
    <property type="match status" value="1"/>
</dbReference>
<feature type="transmembrane region" description="Helical" evidence="8">
    <location>
        <begin position="281"/>
        <end position="304"/>
    </location>
</feature>
<evidence type="ECO:0000256" key="8">
    <source>
        <dbReference type="SAM" id="Phobius"/>
    </source>
</evidence>
<dbReference type="Pfam" id="PF03600">
    <property type="entry name" value="CitMHS"/>
    <property type="match status" value="1"/>
</dbReference>
<evidence type="ECO:0000256" key="1">
    <source>
        <dbReference type="ARBA" id="ARBA00004651"/>
    </source>
</evidence>
<keyword evidence="6 8" id="KW-1133">Transmembrane helix</keyword>
<keyword evidence="5 8" id="KW-0812">Transmembrane</keyword>
<comment type="similarity">
    <text evidence="2">Belongs to the CitM (TC 2.A.11) transporter family.</text>
</comment>
<feature type="transmembrane region" description="Helical" evidence="8">
    <location>
        <begin position="224"/>
        <end position="245"/>
    </location>
</feature>
<dbReference type="AlphaFoldDB" id="A0A6L5Y8Z9"/>
<keyword evidence="4" id="KW-1003">Cell membrane</keyword>
<keyword evidence="7 8" id="KW-0472">Membrane</keyword>
<evidence type="ECO:0000256" key="4">
    <source>
        <dbReference type="ARBA" id="ARBA00022475"/>
    </source>
</evidence>
<organism evidence="10 11">
    <name type="scientific">Pyramidobacter porci</name>
    <dbReference type="NCBI Taxonomy" id="2605789"/>
    <lineage>
        <taxon>Bacteria</taxon>
        <taxon>Thermotogati</taxon>
        <taxon>Synergistota</taxon>
        <taxon>Synergistia</taxon>
        <taxon>Synergistales</taxon>
        <taxon>Dethiosulfovibrionaceae</taxon>
        <taxon>Pyramidobacter</taxon>
    </lineage>
</organism>
<evidence type="ECO:0000256" key="3">
    <source>
        <dbReference type="ARBA" id="ARBA00022448"/>
    </source>
</evidence>
<keyword evidence="11" id="KW-1185">Reference proteome</keyword>
<evidence type="ECO:0000313" key="10">
    <source>
        <dbReference type="EMBL" id="MST54565.1"/>
    </source>
</evidence>
<feature type="transmembrane region" description="Helical" evidence="8">
    <location>
        <begin position="31"/>
        <end position="52"/>
    </location>
</feature>
<feature type="transmembrane region" description="Helical" evidence="8">
    <location>
        <begin position="93"/>
        <end position="109"/>
    </location>
</feature>
<feature type="transmembrane region" description="Helical" evidence="8">
    <location>
        <begin position="316"/>
        <end position="347"/>
    </location>
</feature>